<reference evidence="1" key="2">
    <citation type="journal article" date="2015" name="Fish Shellfish Immunol.">
        <title>Early steps in the European eel (Anguilla anguilla)-Vibrio vulnificus interaction in the gills: Role of the RtxA13 toxin.</title>
        <authorList>
            <person name="Callol A."/>
            <person name="Pajuelo D."/>
            <person name="Ebbesson L."/>
            <person name="Teles M."/>
            <person name="MacKenzie S."/>
            <person name="Amaro C."/>
        </authorList>
    </citation>
    <scope>NUCLEOTIDE SEQUENCE</scope>
</reference>
<sequence>MPNYNLKSQSILQLRGSVWPPALFSWPSVKSDSTKPCDSPQLQTMDISTPMAYSILTLTQLAVLTVDPNIFDGGVPAKVQGATEIRNIHY</sequence>
<accession>A0A0E9WDN6</accession>
<dbReference type="AlphaFoldDB" id="A0A0E9WDN6"/>
<reference evidence="1" key="1">
    <citation type="submission" date="2014-11" db="EMBL/GenBank/DDBJ databases">
        <authorList>
            <person name="Amaro Gonzalez C."/>
        </authorList>
    </citation>
    <scope>NUCLEOTIDE SEQUENCE</scope>
</reference>
<dbReference type="EMBL" id="GBXM01020974">
    <property type="protein sequence ID" value="JAH87603.1"/>
    <property type="molecule type" value="Transcribed_RNA"/>
</dbReference>
<proteinExistence type="predicted"/>
<organism evidence="1">
    <name type="scientific">Anguilla anguilla</name>
    <name type="common">European freshwater eel</name>
    <name type="synonym">Muraena anguilla</name>
    <dbReference type="NCBI Taxonomy" id="7936"/>
    <lineage>
        <taxon>Eukaryota</taxon>
        <taxon>Metazoa</taxon>
        <taxon>Chordata</taxon>
        <taxon>Craniata</taxon>
        <taxon>Vertebrata</taxon>
        <taxon>Euteleostomi</taxon>
        <taxon>Actinopterygii</taxon>
        <taxon>Neopterygii</taxon>
        <taxon>Teleostei</taxon>
        <taxon>Anguilliformes</taxon>
        <taxon>Anguillidae</taxon>
        <taxon>Anguilla</taxon>
    </lineage>
</organism>
<evidence type="ECO:0000313" key="1">
    <source>
        <dbReference type="EMBL" id="JAH87603.1"/>
    </source>
</evidence>
<name>A0A0E9WDN6_ANGAN</name>
<protein>
    <submittedName>
        <fullName evidence="1">Uncharacterized protein</fullName>
    </submittedName>
</protein>